<dbReference type="Proteomes" id="UP000812270">
    <property type="component" value="Unassembled WGS sequence"/>
</dbReference>
<keyword evidence="1" id="KW-0472">Membrane</keyword>
<protein>
    <submittedName>
        <fullName evidence="2">Uncharacterized protein</fullName>
    </submittedName>
</protein>
<comment type="caution">
    <text evidence="2">The sequence shown here is derived from an EMBL/GenBank/DDBJ whole genome shotgun (WGS) entry which is preliminary data.</text>
</comment>
<feature type="transmembrane region" description="Helical" evidence="1">
    <location>
        <begin position="191"/>
        <end position="210"/>
    </location>
</feature>
<dbReference type="EMBL" id="JAHSPG010000018">
    <property type="protein sequence ID" value="MBV4360501.1"/>
    <property type="molecule type" value="Genomic_DNA"/>
</dbReference>
<keyword evidence="3" id="KW-1185">Reference proteome</keyword>
<evidence type="ECO:0000313" key="3">
    <source>
        <dbReference type="Proteomes" id="UP000812270"/>
    </source>
</evidence>
<name>A0A9E2SCK5_9BACT</name>
<reference evidence="2" key="1">
    <citation type="submission" date="2021-06" db="EMBL/GenBank/DDBJ databases">
        <authorList>
            <person name="Huq M.A."/>
        </authorList>
    </citation>
    <scope>NUCLEOTIDE SEQUENCE</scope>
    <source>
        <strain evidence="2">MAH-26</strain>
    </source>
</reference>
<keyword evidence="1" id="KW-1133">Transmembrane helix</keyword>
<accession>A0A9E2SCK5</accession>
<sequence>MNFFDLPIIQIALSIIVSWALFAIFLGLIQEAVAQVLAERGRFMKTYLLKQLWDEANNINWASLIYMHGSVDLLSRAYNKPTNDIEPKLFAKTFIEVLGSSHAAQMNLIPQVYQNKVLNDFKSAVTTLERSDVVTFLRMAMNNAELNDSSAKPSNNESVVYDNLVKQIVDWYNEFQERLSLWYKKRMRQRLFIFGLIAALILNVDSIQLFNFYRIHPESREAVQRYYQNYVADSAQSLLKAPPKQVAQSLDSLAKAVELPVGYDYSVFKQHPATKCWFFWKLLGIVISGFAVSFGAPFWFDVLKKAYSTKPKIPSNAVL</sequence>
<keyword evidence="1" id="KW-0812">Transmembrane</keyword>
<gene>
    <name evidence="2" type="ORF">KTO63_25280</name>
</gene>
<feature type="transmembrane region" description="Helical" evidence="1">
    <location>
        <begin position="278"/>
        <end position="300"/>
    </location>
</feature>
<proteinExistence type="predicted"/>
<dbReference type="AlphaFoldDB" id="A0A9E2SCK5"/>
<dbReference type="RefSeq" id="WP_217794941.1">
    <property type="nucleotide sequence ID" value="NZ_JAHSPG010000018.1"/>
</dbReference>
<evidence type="ECO:0000256" key="1">
    <source>
        <dbReference type="SAM" id="Phobius"/>
    </source>
</evidence>
<organism evidence="2 3">
    <name type="scientific">Pinibacter aurantiacus</name>
    <dbReference type="NCBI Taxonomy" id="2851599"/>
    <lineage>
        <taxon>Bacteria</taxon>
        <taxon>Pseudomonadati</taxon>
        <taxon>Bacteroidota</taxon>
        <taxon>Chitinophagia</taxon>
        <taxon>Chitinophagales</taxon>
        <taxon>Chitinophagaceae</taxon>
        <taxon>Pinibacter</taxon>
    </lineage>
</organism>
<evidence type="ECO:0000313" key="2">
    <source>
        <dbReference type="EMBL" id="MBV4360501.1"/>
    </source>
</evidence>
<feature type="transmembrane region" description="Helical" evidence="1">
    <location>
        <begin position="6"/>
        <end position="29"/>
    </location>
</feature>